<keyword evidence="9" id="KW-0961">Cell wall biogenesis/degradation</keyword>
<dbReference type="InterPro" id="IPR010275">
    <property type="entry name" value="MepK"/>
</dbReference>
<keyword evidence="8" id="KW-0482">Metalloprotease</keyword>
<keyword evidence="6" id="KW-0378">Hydrolase</keyword>
<comment type="caution">
    <text evidence="13">The sequence shown here is derived from an EMBL/GenBank/DDBJ whole genome shotgun (WGS) entry which is preliminary data.</text>
</comment>
<dbReference type="InterPro" id="IPR009045">
    <property type="entry name" value="Zn_M74/Hedgehog-like"/>
</dbReference>
<dbReference type="CDD" id="cd14844">
    <property type="entry name" value="Zn-DD-carboxypeptidase_like"/>
    <property type="match status" value="1"/>
</dbReference>
<evidence type="ECO:0000256" key="10">
    <source>
        <dbReference type="ARBA" id="ARBA00093448"/>
    </source>
</evidence>
<evidence type="ECO:0000256" key="7">
    <source>
        <dbReference type="ARBA" id="ARBA00022833"/>
    </source>
</evidence>
<dbReference type="GO" id="GO:0046872">
    <property type="term" value="F:metal ion binding"/>
    <property type="evidence" value="ECO:0007669"/>
    <property type="project" value="UniProtKB-KW"/>
</dbReference>
<dbReference type="GO" id="GO:0006508">
    <property type="term" value="P:proteolysis"/>
    <property type="evidence" value="ECO:0007669"/>
    <property type="project" value="UniProtKB-KW"/>
</dbReference>
<keyword evidence="7" id="KW-0862">Zinc</keyword>
<protein>
    <recommendedName>
        <fullName evidence="11">Murein endopeptidase K</fullName>
    </recommendedName>
</protein>
<comment type="pathway">
    <text evidence="2">Cell wall biogenesis; cell wall polysaccharide biosynthesis.</text>
</comment>
<gene>
    <name evidence="13" type="ORF">H2509_09260</name>
</gene>
<evidence type="ECO:0000256" key="4">
    <source>
        <dbReference type="ARBA" id="ARBA00022723"/>
    </source>
</evidence>
<keyword evidence="4" id="KW-0479">Metal-binding</keyword>
<organism evidence="13 14">
    <name type="scientific">Stappia albiluteola</name>
    <dbReference type="NCBI Taxonomy" id="2758565"/>
    <lineage>
        <taxon>Bacteria</taxon>
        <taxon>Pseudomonadati</taxon>
        <taxon>Pseudomonadota</taxon>
        <taxon>Alphaproteobacteria</taxon>
        <taxon>Hyphomicrobiales</taxon>
        <taxon>Stappiaceae</taxon>
        <taxon>Stappia</taxon>
    </lineage>
</organism>
<dbReference type="PANTHER" id="PTHR37425">
    <property type="match status" value="1"/>
</dbReference>
<dbReference type="PANTHER" id="PTHR37425:SF1">
    <property type="entry name" value="OUTER MEMBRANE PROTEIN"/>
    <property type="match status" value="1"/>
</dbReference>
<evidence type="ECO:0000256" key="11">
    <source>
        <dbReference type="ARBA" id="ARBA00093666"/>
    </source>
</evidence>
<dbReference type="Pfam" id="PF05951">
    <property type="entry name" value="Peptidase_M15_2"/>
    <property type="match status" value="1"/>
</dbReference>
<keyword evidence="14" id="KW-1185">Reference proteome</keyword>
<evidence type="ECO:0000256" key="5">
    <source>
        <dbReference type="ARBA" id="ARBA00022729"/>
    </source>
</evidence>
<evidence type="ECO:0000256" key="12">
    <source>
        <dbReference type="SAM" id="MobiDB-lite"/>
    </source>
</evidence>
<evidence type="ECO:0000256" key="3">
    <source>
        <dbReference type="ARBA" id="ARBA00022670"/>
    </source>
</evidence>
<feature type="region of interest" description="Disordered" evidence="12">
    <location>
        <begin position="501"/>
        <end position="537"/>
    </location>
</feature>
<evidence type="ECO:0000256" key="8">
    <source>
        <dbReference type="ARBA" id="ARBA00023049"/>
    </source>
</evidence>
<evidence type="ECO:0000256" key="9">
    <source>
        <dbReference type="ARBA" id="ARBA00023316"/>
    </source>
</evidence>
<sequence>MLDAYVHKFRDSARSLATAALLTIGVGLFAASSEAAAETRSLKLYNTHTHERVEITFKKNGRYVSSGLRDLNRFLRDWRRNESTQMDPKLFDLIWEVYQKTGTSQPIHVVSGYRSPATNNMLRSRSRGVAKNSQHTRGKAMDFFIPGFDLAKLRALGLRKEVGGVGFYPTSGSPFVHMDTGSVRHWPRMTRSQLAKVFPDGVTIHVPSDGKPMPGYQQALARHKKGGPTPTLVASNDEPSTKGQSLTNASRDQGGIIRPSGGNSSGKSFLASLFSGDGEDGEDNGPDTESASAEDTKVRVAAVRPETADNGALPGVKAAQDQAAGRSSSGKDAAVAIAAPPVPIQKENTADGEDAAPAATILAGVLPRSKPANLITVAEAPAAPGTLDAQAQRLRTGKPAIETAADTLGGFIQTASAAQEITPVAAERFEPAFSSRPQVKPEAVLALAAASHAAIPRPAPANGVDAIAAATQGDVGRKKGGQAPLGNAVLAYGAAPTTTASLGGSTAPSLTGRAAQNAAPQSARPAARTGPSLSGQVPIAPIDDPLAQFAALPDRAATPGIMSGRVSAKAMAFASFSHPNQRQLGELLATANRILPVRFEKARKWPLADSFEGEAVVLLPVMTIR</sequence>
<dbReference type="Gene3D" id="3.30.1380.10">
    <property type="match status" value="1"/>
</dbReference>
<evidence type="ECO:0000313" key="14">
    <source>
        <dbReference type="Proteomes" id="UP000541109"/>
    </source>
</evidence>
<dbReference type="GO" id="GO:0071555">
    <property type="term" value="P:cell wall organization"/>
    <property type="evidence" value="ECO:0007669"/>
    <property type="project" value="UniProtKB-KW"/>
</dbReference>
<dbReference type="EMBL" id="JACFXV010000048">
    <property type="protein sequence ID" value="MBA5777314.1"/>
    <property type="molecule type" value="Genomic_DNA"/>
</dbReference>
<proteinExistence type="inferred from homology"/>
<name>A0A839AED2_9HYPH</name>
<reference evidence="13 14" key="1">
    <citation type="submission" date="2020-07" db="EMBL/GenBank/DDBJ databases">
        <title>Stappia sp., F7233, whole genome shotgun sequencing project.</title>
        <authorList>
            <person name="Jiang S."/>
            <person name="Liu Z.W."/>
            <person name="Du Z.J."/>
        </authorList>
    </citation>
    <scope>NUCLEOTIDE SEQUENCE [LARGE SCALE GENOMIC DNA]</scope>
    <source>
        <strain evidence="13 14">F7233</strain>
    </source>
</reference>
<dbReference type="GO" id="GO:0008237">
    <property type="term" value="F:metallopeptidase activity"/>
    <property type="evidence" value="ECO:0007669"/>
    <property type="project" value="UniProtKB-KW"/>
</dbReference>
<dbReference type="Proteomes" id="UP000541109">
    <property type="component" value="Unassembled WGS sequence"/>
</dbReference>
<keyword evidence="5" id="KW-0732">Signal</keyword>
<comment type="cofactor">
    <cofactor evidence="1">
        <name>Zn(2+)</name>
        <dbReference type="ChEBI" id="CHEBI:29105"/>
    </cofactor>
</comment>
<keyword evidence="3" id="KW-0645">Protease</keyword>
<evidence type="ECO:0000256" key="2">
    <source>
        <dbReference type="ARBA" id="ARBA00004776"/>
    </source>
</evidence>
<comment type="similarity">
    <text evidence="10">Belongs to the peptidase M15 family.</text>
</comment>
<evidence type="ECO:0000256" key="1">
    <source>
        <dbReference type="ARBA" id="ARBA00001947"/>
    </source>
</evidence>
<accession>A0A839AED2</accession>
<feature type="compositionally biased region" description="Acidic residues" evidence="12">
    <location>
        <begin position="277"/>
        <end position="286"/>
    </location>
</feature>
<dbReference type="SUPFAM" id="SSF55166">
    <property type="entry name" value="Hedgehog/DD-peptidase"/>
    <property type="match status" value="1"/>
</dbReference>
<feature type="region of interest" description="Disordered" evidence="12">
    <location>
        <begin position="206"/>
        <end position="327"/>
    </location>
</feature>
<evidence type="ECO:0000256" key="6">
    <source>
        <dbReference type="ARBA" id="ARBA00022801"/>
    </source>
</evidence>
<dbReference type="AlphaFoldDB" id="A0A839AED2"/>
<feature type="compositionally biased region" description="Polar residues" evidence="12">
    <location>
        <begin position="232"/>
        <end position="251"/>
    </location>
</feature>
<evidence type="ECO:0000313" key="13">
    <source>
        <dbReference type="EMBL" id="MBA5777314.1"/>
    </source>
</evidence>